<dbReference type="PROSITE" id="PS51257">
    <property type="entry name" value="PROKAR_LIPOPROTEIN"/>
    <property type="match status" value="1"/>
</dbReference>
<dbReference type="Gene3D" id="1.25.40.390">
    <property type="match status" value="1"/>
</dbReference>
<evidence type="ECO:0000259" key="6">
    <source>
        <dbReference type="Pfam" id="PF07980"/>
    </source>
</evidence>
<accession>L0G714</accession>
<dbReference type="Pfam" id="PF14322">
    <property type="entry name" value="SusD-like_3"/>
    <property type="match status" value="1"/>
</dbReference>
<dbReference type="SUPFAM" id="SSF48452">
    <property type="entry name" value="TPR-like"/>
    <property type="match status" value="1"/>
</dbReference>
<dbReference type="Proteomes" id="UP000010796">
    <property type="component" value="Chromosome"/>
</dbReference>
<keyword evidence="4" id="KW-0472">Membrane</keyword>
<keyword evidence="3" id="KW-0732">Signal</keyword>
<protein>
    <submittedName>
        <fullName evidence="8">RagB/SusD family protein</fullName>
    </submittedName>
</protein>
<sequence length="489" mass="55280">MKLNRLIYTLGLSLMLVSCSEDFLETDSTEFISRDRLDGISETDPSVQLATLRGIYSTMYLTGTGGTTGHDDFGQRGYDIFSDMLSTDMVLGAKIYGWYSQISDLQVTIDYTNNRNYMVWRYYYRVIYAANSVIDALGGTAVVPESDEAKLIMAQAKTMRAYAYFYLANFFAEEYNPTEEILPIYVAAVAENVALSSTEQVYQLILDDLNTSIEYFGEWERANLYEVDGMVARGLLSYVYSAMGEYQLAADNAQYVIDNGGFPLLTREELTTNGFNSVESPGWIWGVDITNQIGLDLISWWGQVDLFTYSYAWAGDPKIINDDLYNAIPEEDGRKGQFVDAYGDGQLWPLNKFFAPDRVVGGQRTIESDYLYMRIEEMYLLHAENAAKAGDEAAARASLKALMEERVPDASYVDALAGQALLDEIILQTRIELWGEGKSYLMMKRNRLTVTLASNHLTYPGQEVPFNDDRLTFDIPQSEIQNNPFIEFQ</sequence>
<evidence type="ECO:0000256" key="5">
    <source>
        <dbReference type="ARBA" id="ARBA00023237"/>
    </source>
</evidence>
<dbReference type="PATRIC" id="fig|926556.3.peg.4904"/>
<comment type="subcellular location">
    <subcellularLocation>
        <location evidence="1">Cell outer membrane</location>
    </subcellularLocation>
</comment>
<dbReference type="InterPro" id="IPR011990">
    <property type="entry name" value="TPR-like_helical_dom_sf"/>
</dbReference>
<keyword evidence="5" id="KW-0998">Cell outer membrane</keyword>
<evidence type="ECO:0000256" key="1">
    <source>
        <dbReference type="ARBA" id="ARBA00004442"/>
    </source>
</evidence>
<evidence type="ECO:0000313" key="9">
    <source>
        <dbReference type="Proteomes" id="UP000010796"/>
    </source>
</evidence>
<keyword evidence="9" id="KW-1185">Reference proteome</keyword>
<dbReference type="AlphaFoldDB" id="L0G714"/>
<dbReference type="eggNOG" id="COG3193">
    <property type="taxonomic scope" value="Bacteria"/>
</dbReference>
<feature type="domain" description="RagB/SusD" evidence="6">
    <location>
        <begin position="348"/>
        <end position="483"/>
    </location>
</feature>
<evidence type="ECO:0000256" key="3">
    <source>
        <dbReference type="ARBA" id="ARBA00022729"/>
    </source>
</evidence>
<gene>
    <name evidence="8" type="ordered locus">Echvi_4638</name>
</gene>
<comment type="similarity">
    <text evidence="2">Belongs to the SusD family.</text>
</comment>
<organism evidence="8 9">
    <name type="scientific">Echinicola vietnamensis (strain DSM 17526 / LMG 23754 / KMM 6221)</name>
    <dbReference type="NCBI Taxonomy" id="926556"/>
    <lineage>
        <taxon>Bacteria</taxon>
        <taxon>Pseudomonadati</taxon>
        <taxon>Bacteroidota</taxon>
        <taxon>Cytophagia</taxon>
        <taxon>Cytophagales</taxon>
        <taxon>Cyclobacteriaceae</taxon>
        <taxon>Echinicola</taxon>
    </lineage>
</organism>
<evidence type="ECO:0000259" key="7">
    <source>
        <dbReference type="Pfam" id="PF14322"/>
    </source>
</evidence>
<dbReference type="InterPro" id="IPR012944">
    <property type="entry name" value="SusD_RagB_dom"/>
</dbReference>
<dbReference type="OrthoDB" id="1100079at2"/>
<dbReference type="KEGG" id="evi:Echvi_4638"/>
<dbReference type="EMBL" id="CP003346">
    <property type="protein sequence ID" value="AGA80806.1"/>
    <property type="molecule type" value="Genomic_DNA"/>
</dbReference>
<dbReference type="RefSeq" id="WP_015268328.1">
    <property type="nucleotide sequence ID" value="NC_019904.1"/>
</dbReference>
<dbReference type="GO" id="GO:0009279">
    <property type="term" value="C:cell outer membrane"/>
    <property type="evidence" value="ECO:0007669"/>
    <property type="project" value="UniProtKB-SubCell"/>
</dbReference>
<proteinExistence type="inferred from homology"/>
<dbReference type="InterPro" id="IPR033985">
    <property type="entry name" value="SusD-like_N"/>
</dbReference>
<dbReference type="STRING" id="926556.Echvi_4638"/>
<evidence type="ECO:0000256" key="4">
    <source>
        <dbReference type="ARBA" id="ARBA00023136"/>
    </source>
</evidence>
<name>L0G714_ECHVK</name>
<dbReference type="Pfam" id="PF07980">
    <property type="entry name" value="SusD_RagB"/>
    <property type="match status" value="1"/>
</dbReference>
<evidence type="ECO:0000313" key="8">
    <source>
        <dbReference type="EMBL" id="AGA80806.1"/>
    </source>
</evidence>
<feature type="domain" description="SusD-like N-terminal" evidence="7">
    <location>
        <begin position="106"/>
        <end position="217"/>
    </location>
</feature>
<reference evidence="9" key="1">
    <citation type="submission" date="2012-02" db="EMBL/GenBank/DDBJ databases">
        <title>The complete genome of Echinicola vietnamensis DSM 17526.</title>
        <authorList>
            <person name="Lucas S."/>
            <person name="Copeland A."/>
            <person name="Lapidus A."/>
            <person name="Glavina del Rio T."/>
            <person name="Dalin E."/>
            <person name="Tice H."/>
            <person name="Bruce D."/>
            <person name="Goodwin L."/>
            <person name="Pitluck S."/>
            <person name="Peters L."/>
            <person name="Ovchinnikova G."/>
            <person name="Teshima H."/>
            <person name="Kyrpides N."/>
            <person name="Mavromatis K."/>
            <person name="Ivanova N."/>
            <person name="Brettin T."/>
            <person name="Detter J.C."/>
            <person name="Han C."/>
            <person name="Larimer F."/>
            <person name="Land M."/>
            <person name="Hauser L."/>
            <person name="Markowitz V."/>
            <person name="Cheng J.-F."/>
            <person name="Hugenholtz P."/>
            <person name="Woyke T."/>
            <person name="Wu D."/>
            <person name="Brambilla E."/>
            <person name="Klenk H.-P."/>
            <person name="Eisen J.A."/>
        </authorList>
    </citation>
    <scope>NUCLEOTIDE SEQUENCE [LARGE SCALE GENOMIC DNA]</scope>
    <source>
        <strain evidence="9">DSM 17526 / LMG 23754 / KMM 6221</strain>
    </source>
</reference>
<dbReference type="HOGENOM" id="CLU_015553_3_2_10"/>
<evidence type="ECO:0000256" key="2">
    <source>
        <dbReference type="ARBA" id="ARBA00006275"/>
    </source>
</evidence>